<dbReference type="RefSeq" id="WP_051255594.1">
    <property type="nucleotide sequence ID" value="NZ_CP091521.1"/>
</dbReference>
<dbReference type="EMBL" id="CP091521">
    <property type="protein sequence ID" value="UOP05407.1"/>
    <property type="molecule type" value="Genomic_DNA"/>
</dbReference>
<dbReference type="Proteomes" id="UP000831534">
    <property type="component" value="Chromosome"/>
</dbReference>
<evidence type="ECO:0000313" key="3">
    <source>
        <dbReference type="Proteomes" id="UP000831534"/>
    </source>
</evidence>
<evidence type="ECO:0000313" key="2">
    <source>
        <dbReference type="EMBL" id="UOP05407.1"/>
    </source>
</evidence>
<feature type="transmembrane region" description="Helical" evidence="1">
    <location>
        <begin position="107"/>
        <end position="133"/>
    </location>
</feature>
<reference evidence="2" key="2">
    <citation type="submission" date="2024-09" db="EMBL/GenBank/DDBJ databases">
        <authorList>
            <person name="Veyrier F.J."/>
        </authorList>
    </citation>
    <scope>NUCLEOTIDE SEQUENCE</scope>
    <source>
        <strain evidence="2">17694</strain>
    </source>
</reference>
<reference evidence="2" key="1">
    <citation type="journal article" date="2022" name="Res Sq">
        <title>Evolution of multicellular longitudinally dividing oral cavity symbionts (Neisseriaceae).</title>
        <authorList>
            <person name="Nyongesa S."/>
            <person name="Weber P."/>
            <person name="Bernet E."/>
            <person name="Pullido F."/>
            <person name="Nieckarz M."/>
            <person name="Delaby M."/>
            <person name="Nieves C."/>
            <person name="Viehboeck T."/>
            <person name="Krause N."/>
            <person name="Rivera-Millot A."/>
            <person name="Nakamura A."/>
            <person name="Vischer N."/>
            <person name="VanNieuwenhze M."/>
            <person name="Brun Y."/>
            <person name="Cava F."/>
            <person name="Bulgheresi S."/>
            <person name="Veyrier F."/>
        </authorList>
    </citation>
    <scope>NUCLEOTIDE SEQUENCE</scope>
    <source>
        <strain evidence="2">17694</strain>
    </source>
</reference>
<sequence>MAVLLTVGLCAAFAGFAWRARAWGFLAAAAAAWLTAGAVSLWVLARLGITADWALPAYGLQIANLTLLQYGLHIYLGLGGLCFLAGRVRRNPQSATAWRIDKAESDFLSLLALGGAVQLAAWLTLALLLWWQYPQGGTGVLSFRLVQLYLMNPAAWWVGQGLLMLVFWLHRRVLCGQSCAYFSLPQLQGGFLLALFWQFSRISGLDVWLFWKVAA</sequence>
<organism evidence="2 3">
    <name type="scientific">Conchiformibius kuhniae</name>
    <dbReference type="NCBI Taxonomy" id="211502"/>
    <lineage>
        <taxon>Bacteria</taxon>
        <taxon>Pseudomonadati</taxon>
        <taxon>Pseudomonadota</taxon>
        <taxon>Betaproteobacteria</taxon>
        <taxon>Neisseriales</taxon>
        <taxon>Neisseriaceae</taxon>
        <taxon>Conchiformibius</taxon>
    </lineage>
</organism>
<feature type="transmembrane region" description="Helical" evidence="1">
    <location>
        <begin position="191"/>
        <end position="211"/>
    </location>
</feature>
<gene>
    <name evidence="2" type="ORF">LVJ77_04305</name>
</gene>
<keyword evidence="1" id="KW-1133">Transmembrane helix</keyword>
<proteinExistence type="predicted"/>
<accession>A0A8T9MUS2</accession>
<feature type="transmembrane region" description="Helical" evidence="1">
    <location>
        <begin position="67"/>
        <end position="86"/>
    </location>
</feature>
<protein>
    <submittedName>
        <fullName evidence="2">Uncharacterized protein</fullName>
    </submittedName>
</protein>
<feature type="transmembrane region" description="Helical" evidence="1">
    <location>
        <begin position="153"/>
        <end position="170"/>
    </location>
</feature>
<keyword evidence="3" id="KW-1185">Reference proteome</keyword>
<name>A0A8T9MUS2_9NEIS</name>
<dbReference type="AlphaFoldDB" id="A0A8T9MUS2"/>
<dbReference type="KEGG" id="ckh:LVJ77_04305"/>
<evidence type="ECO:0000256" key="1">
    <source>
        <dbReference type="SAM" id="Phobius"/>
    </source>
</evidence>
<keyword evidence="1" id="KW-0812">Transmembrane</keyword>
<keyword evidence="1" id="KW-0472">Membrane</keyword>